<dbReference type="AlphaFoldDB" id="A0A7X1FZ92"/>
<dbReference type="Pfam" id="PF01527">
    <property type="entry name" value="HTH_Tnp_1"/>
    <property type="match status" value="1"/>
</dbReference>
<dbReference type="GO" id="GO:0004803">
    <property type="term" value="F:transposase activity"/>
    <property type="evidence" value="ECO:0007669"/>
    <property type="project" value="InterPro"/>
</dbReference>
<dbReference type="NCBIfam" id="NF047595">
    <property type="entry name" value="IS66_ISRel24_TnpA"/>
    <property type="match status" value="1"/>
</dbReference>
<dbReference type="SUPFAM" id="SSF48295">
    <property type="entry name" value="TrpR-like"/>
    <property type="match status" value="1"/>
</dbReference>
<comment type="caution">
    <text evidence="1">The sequence shown here is derived from an EMBL/GenBank/DDBJ whole genome shotgun (WGS) entry which is preliminary data.</text>
</comment>
<evidence type="ECO:0000313" key="2">
    <source>
        <dbReference type="Proteomes" id="UP000551327"/>
    </source>
</evidence>
<sequence length="148" mass="16182">MSQITVLSGPERRRRRSEEERLRVLTEAFSPGACVAEVCRRHDISTSLIYTWRSKLRRAHADAEPSEPSVPAFPEAVVVEEDAGRCAGGGSPSMVIDLARGNRVFCESDRGGLRAAVLYTLIQTARVLFPINKDPAVIQQAGTRGHAP</sequence>
<name>A0A7X1FZ92_9SPHN</name>
<dbReference type="InterPro" id="IPR002514">
    <property type="entry name" value="Transposase_8"/>
</dbReference>
<accession>A0A7X1FZ92</accession>
<dbReference type="EMBL" id="JACLAX010000010">
    <property type="protein sequence ID" value="MBC2669713.1"/>
    <property type="molecule type" value="Genomic_DNA"/>
</dbReference>
<dbReference type="Proteomes" id="UP000551327">
    <property type="component" value="Unassembled WGS sequence"/>
</dbReference>
<gene>
    <name evidence="1" type="ORF">H7F53_11215</name>
</gene>
<organism evidence="1 2">
    <name type="scientific">Novosphingobium piscinae</name>
    <dbReference type="NCBI Taxonomy" id="1507448"/>
    <lineage>
        <taxon>Bacteria</taxon>
        <taxon>Pseudomonadati</taxon>
        <taxon>Pseudomonadota</taxon>
        <taxon>Alphaproteobacteria</taxon>
        <taxon>Sphingomonadales</taxon>
        <taxon>Sphingomonadaceae</taxon>
        <taxon>Novosphingobium</taxon>
    </lineage>
</organism>
<evidence type="ECO:0000313" key="1">
    <source>
        <dbReference type="EMBL" id="MBC2669713.1"/>
    </source>
</evidence>
<dbReference type="GO" id="GO:0043565">
    <property type="term" value="F:sequence-specific DNA binding"/>
    <property type="evidence" value="ECO:0007669"/>
    <property type="project" value="InterPro"/>
</dbReference>
<keyword evidence="2" id="KW-1185">Reference proteome</keyword>
<proteinExistence type="predicted"/>
<dbReference type="GO" id="GO:0006313">
    <property type="term" value="P:DNA transposition"/>
    <property type="evidence" value="ECO:0007669"/>
    <property type="project" value="InterPro"/>
</dbReference>
<protein>
    <submittedName>
        <fullName evidence="1">Transposase</fullName>
    </submittedName>
</protein>
<dbReference type="InterPro" id="IPR010921">
    <property type="entry name" value="Trp_repressor/repl_initiator"/>
</dbReference>
<reference evidence="1 2" key="1">
    <citation type="submission" date="2020-08" db="EMBL/GenBank/DDBJ databases">
        <title>The genome sequence of type strain Novosphingobium piscinae KCTC 42194.</title>
        <authorList>
            <person name="Liu Y."/>
        </authorList>
    </citation>
    <scope>NUCLEOTIDE SEQUENCE [LARGE SCALE GENOMIC DNA]</scope>
    <source>
        <strain evidence="1 2">KCTC 42194</strain>
    </source>
</reference>